<evidence type="ECO:0000313" key="4">
    <source>
        <dbReference type="Proteomes" id="UP000575898"/>
    </source>
</evidence>
<dbReference type="Proteomes" id="UP000575898">
    <property type="component" value="Unassembled WGS sequence"/>
</dbReference>
<dbReference type="InterPro" id="IPR011050">
    <property type="entry name" value="Pectin_lyase_fold/virulence"/>
</dbReference>
<name>A0A840MQ35_9PROT</name>
<keyword evidence="2" id="KW-0732">Signal</keyword>
<dbReference type="RefSeq" id="WP_184041928.1">
    <property type="nucleotide sequence ID" value="NZ_JACHHY010000043.1"/>
</dbReference>
<keyword evidence="4" id="KW-1185">Reference proteome</keyword>
<reference evidence="3 4" key="1">
    <citation type="submission" date="2020-08" db="EMBL/GenBank/DDBJ databases">
        <title>Genomic Encyclopedia of Type Strains, Phase IV (KMG-IV): sequencing the most valuable type-strain genomes for metagenomic binning, comparative biology and taxonomic classification.</title>
        <authorList>
            <person name="Goeker M."/>
        </authorList>
    </citation>
    <scope>NUCLEOTIDE SEQUENCE [LARGE SCALE GENOMIC DNA]</scope>
    <source>
        <strain evidence="3 4">DSM 27165</strain>
    </source>
</reference>
<dbReference type="EMBL" id="JACHHY010000043">
    <property type="protein sequence ID" value="MBB5020550.1"/>
    <property type="molecule type" value="Genomic_DNA"/>
</dbReference>
<organism evidence="3 4">
    <name type="scientific">Chitinivorax tropicus</name>
    <dbReference type="NCBI Taxonomy" id="714531"/>
    <lineage>
        <taxon>Bacteria</taxon>
        <taxon>Pseudomonadati</taxon>
        <taxon>Pseudomonadota</taxon>
        <taxon>Betaproteobacteria</taxon>
        <taxon>Chitinivorax</taxon>
    </lineage>
</organism>
<dbReference type="SUPFAM" id="SSF51126">
    <property type="entry name" value="Pectin lyase-like"/>
    <property type="match status" value="1"/>
</dbReference>
<evidence type="ECO:0008006" key="5">
    <source>
        <dbReference type="Google" id="ProtNLM"/>
    </source>
</evidence>
<evidence type="ECO:0000256" key="1">
    <source>
        <dbReference type="SAM" id="MobiDB-lite"/>
    </source>
</evidence>
<feature type="signal peptide" evidence="2">
    <location>
        <begin position="1"/>
        <end position="28"/>
    </location>
</feature>
<protein>
    <recommendedName>
        <fullName evidence="5">Right-handed parallel beta-helix repeat-containing protein</fullName>
    </recommendedName>
</protein>
<gene>
    <name evidence="3" type="ORF">HNQ59_003871</name>
</gene>
<evidence type="ECO:0000256" key="2">
    <source>
        <dbReference type="SAM" id="SignalP"/>
    </source>
</evidence>
<sequence length="397" mass="42073">MTNQQASRRISSISLLAALALSCIQAQARTYIVTSANDTGEGTLRAILETAPLDPFGDQIFFNLPPHQRTIDLTSGELIIDRLVKIDGGEAGIKLSGLQQHRVIRVTRRGVATLNNLTIEKGYLSGQADDTSFPLAGAGILNAGHLTLQRVTLQDNHLRIHPGPSPTSSAQADDTARHNGGGAIANASSGSVLLLDSLIWKNTIDVITGDGGAMLNEGQLVVQNSTFTENWLIGVSGHGGALSNQGIAALINSTVGENGVSYSSQGYNTGAGIYNSQAGKLSVSYSTIANNRRGQVSGNPTLDQQSLDNHGGQVWLTHTAYPLGDPSHFNDFHYNYLGPDARLSSLGMYGGLTPTYLPLADSPLIDNGQPNCNLLQDQRRQPRTPDGRCDIGAVEVK</sequence>
<feature type="region of interest" description="Disordered" evidence="1">
    <location>
        <begin position="161"/>
        <end position="181"/>
    </location>
</feature>
<dbReference type="InterPro" id="IPR059226">
    <property type="entry name" value="Choice_anch_Q_dom"/>
</dbReference>
<feature type="chain" id="PRO_5032497717" description="Right-handed parallel beta-helix repeat-containing protein" evidence="2">
    <location>
        <begin position="29"/>
        <end position="397"/>
    </location>
</feature>
<evidence type="ECO:0000313" key="3">
    <source>
        <dbReference type="EMBL" id="MBB5020550.1"/>
    </source>
</evidence>
<comment type="caution">
    <text evidence="3">The sequence shown here is derived from an EMBL/GenBank/DDBJ whole genome shotgun (WGS) entry which is preliminary data.</text>
</comment>
<dbReference type="NCBIfam" id="NF041518">
    <property type="entry name" value="choice_anch_Q"/>
    <property type="match status" value="1"/>
</dbReference>
<proteinExistence type="predicted"/>
<dbReference type="AlphaFoldDB" id="A0A840MQ35"/>
<accession>A0A840MQ35</accession>